<dbReference type="Gene3D" id="3.30.420.40">
    <property type="match status" value="2"/>
</dbReference>
<dbReference type="Proteomes" id="UP001565368">
    <property type="component" value="Unassembled WGS sequence"/>
</dbReference>
<dbReference type="InterPro" id="IPR043129">
    <property type="entry name" value="ATPase_NBD"/>
</dbReference>
<dbReference type="PANTHER" id="PTHR10196">
    <property type="entry name" value="SUGAR KINASE"/>
    <property type="match status" value="1"/>
</dbReference>
<dbReference type="InterPro" id="IPR005999">
    <property type="entry name" value="Glycerol_kin"/>
</dbReference>
<accession>A0ABR3PTC1</accession>
<dbReference type="PANTHER" id="PTHR10196:SF69">
    <property type="entry name" value="GLYCEROL KINASE"/>
    <property type="match status" value="1"/>
</dbReference>
<comment type="caution">
    <text evidence="13">The sequence shown here is derived from an EMBL/GenBank/DDBJ whole genome shotgun (WGS) entry which is preliminary data.</text>
</comment>
<evidence type="ECO:0000256" key="9">
    <source>
        <dbReference type="ARBA" id="ARBA00043149"/>
    </source>
</evidence>
<dbReference type="SUPFAM" id="SSF53067">
    <property type="entry name" value="Actin-like ATPase domain"/>
    <property type="match status" value="2"/>
</dbReference>
<evidence type="ECO:0000256" key="1">
    <source>
        <dbReference type="ARBA" id="ARBA00005190"/>
    </source>
</evidence>
<dbReference type="EC" id="2.7.1.30" evidence="3"/>
<dbReference type="RefSeq" id="XP_069205632.1">
    <property type="nucleotide sequence ID" value="XM_069355791.1"/>
</dbReference>
<evidence type="ECO:0000256" key="8">
    <source>
        <dbReference type="ARBA" id="ARBA00022840"/>
    </source>
</evidence>
<dbReference type="Pfam" id="PF00370">
    <property type="entry name" value="FGGY_N"/>
    <property type="match status" value="1"/>
</dbReference>
<dbReference type="EMBL" id="JBBXJM010000006">
    <property type="protein sequence ID" value="KAL1405688.1"/>
    <property type="molecule type" value="Genomic_DNA"/>
</dbReference>
<sequence>MSKTQYLLSVDIGTTSTRAIVFNEAADAVATHQVEYDQIYPHPGWHEQRLEDLIGTVYTCLDGVAATIVSKGIKLDQIPALGITNQRETTCVWSKSTGKPLYNAIAWPDTRNTVTVKQLAFKSDLGVDAVKDKTGLPLSTYFSGTKLRWLLDNVPEVKAAHDSGDLLFGTVETWVLWNLTGGINGGVHLTDVTNASRTMLMNLYTTQWDKDCLEFFGINATALPKIVSNAEVYGKIHRGAFAGLPIAGMIGDQQAALVGNKCIEIGSAKNTYGTGAFMLFNTGEEVVPSNYGLLTTVGFQAGPNAKPIYALEGSIAVAGSSLKWLRDQLELVKSAPEVDKLAASVKDTGGVYFVPAFSGLFAPYWDDTAAGTIVGMSAYTNKAHICRATIEATCFQTRAILEAMAKDSRKQLSVLRVDGGMTNSDIGMQLQADILGMEVERPVMRESTALGSAVCSAVALGLFGWDLSKPETLKNVNVAGKTVFTPQNNEADRAWRVRGWEKAVQRSRGWKDDTLPTPRVEGAFDADEKVVWNSY</sequence>
<keyword evidence="14" id="KW-1185">Reference proteome</keyword>
<dbReference type="InterPro" id="IPR042018">
    <property type="entry name" value="GK1-3_metazoan-type"/>
</dbReference>
<evidence type="ECO:0000256" key="2">
    <source>
        <dbReference type="ARBA" id="ARBA00009156"/>
    </source>
</evidence>
<keyword evidence="7" id="KW-0319">Glycerol metabolism</keyword>
<evidence type="ECO:0000256" key="6">
    <source>
        <dbReference type="ARBA" id="ARBA00022777"/>
    </source>
</evidence>
<dbReference type="InterPro" id="IPR018484">
    <property type="entry name" value="FGGY_N"/>
</dbReference>
<name>A0ABR3PTC1_9TREE</name>
<dbReference type="PROSITE" id="PS00445">
    <property type="entry name" value="FGGY_KINASES_2"/>
    <property type="match status" value="1"/>
</dbReference>
<reference evidence="13 14" key="1">
    <citation type="submission" date="2023-08" db="EMBL/GenBank/DDBJ databases">
        <title>Annotated Genome Sequence of Vanrija albida AlHP1.</title>
        <authorList>
            <person name="Herzog R."/>
        </authorList>
    </citation>
    <scope>NUCLEOTIDE SEQUENCE [LARGE SCALE GENOMIC DNA]</scope>
    <source>
        <strain evidence="13 14">AlHP1</strain>
    </source>
</reference>
<keyword evidence="5" id="KW-0547">Nucleotide-binding</keyword>
<dbReference type="GO" id="GO:0004370">
    <property type="term" value="F:glycerol kinase activity"/>
    <property type="evidence" value="ECO:0007669"/>
    <property type="project" value="UniProtKB-EC"/>
</dbReference>
<evidence type="ECO:0000259" key="11">
    <source>
        <dbReference type="Pfam" id="PF00370"/>
    </source>
</evidence>
<evidence type="ECO:0000256" key="5">
    <source>
        <dbReference type="ARBA" id="ARBA00022741"/>
    </source>
</evidence>
<evidence type="ECO:0000256" key="10">
    <source>
        <dbReference type="RuleBase" id="RU003733"/>
    </source>
</evidence>
<dbReference type="NCBIfam" id="NF000756">
    <property type="entry name" value="PRK00047.1"/>
    <property type="match status" value="1"/>
</dbReference>
<feature type="domain" description="Carbohydrate kinase FGGY N-terminal" evidence="11">
    <location>
        <begin position="6"/>
        <end position="259"/>
    </location>
</feature>
<gene>
    <name evidence="13" type="primary">GUT1_4</name>
    <name evidence="13" type="ORF">Q8F55_007354</name>
</gene>
<evidence type="ECO:0000256" key="3">
    <source>
        <dbReference type="ARBA" id="ARBA00012099"/>
    </source>
</evidence>
<keyword evidence="4 10" id="KW-0808">Transferase</keyword>
<protein>
    <recommendedName>
        <fullName evidence="3">glycerol kinase</fullName>
        <ecNumber evidence="3">2.7.1.30</ecNumber>
    </recommendedName>
    <alternativeName>
        <fullName evidence="9">ATP:glycerol 3-phosphotransferase</fullName>
    </alternativeName>
</protein>
<dbReference type="Pfam" id="PF02782">
    <property type="entry name" value="FGGY_C"/>
    <property type="match status" value="1"/>
</dbReference>
<organism evidence="13 14">
    <name type="scientific">Vanrija albida</name>
    <dbReference type="NCBI Taxonomy" id="181172"/>
    <lineage>
        <taxon>Eukaryota</taxon>
        <taxon>Fungi</taxon>
        <taxon>Dikarya</taxon>
        <taxon>Basidiomycota</taxon>
        <taxon>Agaricomycotina</taxon>
        <taxon>Tremellomycetes</taxon>
        <taxon>Trichosporonales</taxon>
        <taxon>Trichosporonaceae</taxon>
        <taxon>Vanrija</taxon>
    </lineage>
</organism>
<proteinExistence type="inferred from homology"/>
<dbReference type="InterPro" id="IPR018483">
    <property type="entry name" value="Carb_kinase_FGGY_CS"/>
</dbReference>
<evidence type="ECO:0000313" key="14">
    <source>
        <dbReference type="Proteomes" id="UP001565368"/>
    </source>
</evidence>
<keyword evidence="6 10" id="KW-0418">Kinase</keyword>
<evidence type="ECO:0000256" key="7">
    <source>
        <dbReference type="ARBA" id="ARBA00022798"/>
    </source>
</evidence>
<keyword evidence="8" id="KW-0067">ATP-binding</keyword>
<dbReference type="NCBIfam" id="TIGR01311">
    <property type="entry name" value="glycerol_kin"/>
    <property type="match status" value="1"/>
</dbReference>
<dbReference type="PIRSF" id="PIRSF000538">
    <property type="entry name" value="GlpK"/>
    <property type="match status" value="1"/>
</dbReference>
<evidence type="ECO:0000259" key="12">
    <source>
        <dbReference type="Pfam" id="PF02782"/>
    </source>
</evidence>
<dbReference type="CDD" id="cd07792">
    <property type="entry name" value="ASKHA_NBD_FGGY_GK1-3-like"/>
    <property type="match status" value="1"/>
</dbReference>
<dbReference type="InterPro" id="IPR000577">
    <property type="entry name" value="Carb_kinase_FGGY"/>
</dbReference>
<dbReference type="PROSITE" id="PS00933">
    <property type="entry name" value="FGGY_KINASES_1"/>
    <property type="match status" value="1"/>
</dbReference>
<comment type="pathway">
    <text evidence="1">Polyol metabolism; glycerol degradation via glycerol kinase pathway; sn-glycerol 3-phosphate from glycerol: step 1/1.</text>
</comment>
<evidence type="ECO:0000313" key="13">
    <source>
        <dbReference type="EMBL" id="KAL1405688.1"/>
    </source>
</evidence>
<feature type="domain" description="Carbohydrate kinase FGGY C-terminal" evidence="12">
    <location>
        <begin position="269"/>
        <end position="460"/>
    </location>
</feature>
<dbReference type="GeneID" id="95988397"/>
<dbReference type="InterPro" id="IPR018485">
    <property type="entry name" value="FGGY_C"/>
</dbReference>
<comment type="similarity">
    <text evidence="2 10">Belongs to the FGGY kinase family.</text>
</comment>
<evidence type="ECO:0000256" key="4">
    <source>
        <dbReference type="ARBA" id="ARBA00022679"/>
    </source>
</evidence>